<dbReference type="AlphaFoldDB" id="A0A804I2F5"/>
<evidence type="ECO:0000313" key="3">
    <source>
        <dbReference type="Proteomes" id="UP000012960"/>
    </source>
</evidence>
<dbReference type="InParanoid" id="A0A804I2F5"/>
<name>A0A804I2F5_MUSAM</name>
<organism evidence="2 3">
    <name type="scientific">Musa acuminata subsp. malaccensis</name>
    <name type="common">Wild banana</name>
    <name type="synonym">Musa malaccensis</name>
    <dbReference type="NCBI Taxonomy" id="214687"/>
    <lineage>
        <taxon>Eukaryota</taxon>
        <taxon>Viridiplantae</taxon>
        <taxon>Streptophyta</taxon>
        <taxon>Embryophyta</taxon>
        <taxon>Tracheophyta</taxon>
        <taxon>Spermatophyta</taxon>
        <taxon>Magnoliopsida</taxon>
        <taxon>Liliopsida</taxon>
        <taxon>Zingiberales</taxon>
        <taxon>Musaceae</taxon>
        <taxon>Musa</taxon>
    </lineage>
</organism>
<dbReference type="Gramene" id="Ma02_t13570.1">
    <property type="protein sequence ID" value="Ma02_p13570.1"/>
    <property type="gene ID" value="Ma02_g13570"/>
</dbReference>
<reference evidence="1" key="1">
    <citation type="submission" date="2021-03" db="EMBL/GenBank/DDBJ databases">
        <authorList>
            <consortium name="Genoscope - CEA"/>
            <person name="William W."/>
        </authorList>
    </citation>
    <scope>NUCLEOTIDE SEQUENCE</scope>
    <source>
        <strain evidence="1">Doubled-haploid Pahang</strain>
    </source>
</reference>
<accession>A0A804I2F5</accession>
<evidence type="ECO:0000313" key="1">
    <source>
        <dbReference type="EMBL" id="CAG1861959.1"/>
    </source>
</evidence>
<gene>
    <name evidence="1" type="ORF">GSMUA_68530.1</name>
</gene>
<dbReference type="EnsemblPlants" id="Ma02_t13570.1">
    <property type="protein sequence ID" value="Ma02_p13570.1"/>
    <property type="gene ID" value="Ma02_g13570"/>
</dbReference>
<proteinExistence type="predicted"/>
<sequence length="65" mass="7136">MTYHCRLDAWRRMLQPTLPGTARIRRRSHGRTANYEEGASHGLRGRIAVASAGGSSSQLRLSGVT</sequence>
<keyword evidence="3" id="KW-1185">Reference proteome</keyword>
<dbReference type="EMBL" id="HG996467">
    <property type="protein sequence ID" value="CAG1861959.1"/>
    <property type="molecule type" value="Genomic_DNA"/>
</dbReference>
<evidence type="ECO:0000313" key="2">
    <source>
        <dbReference type="EnsemblPlants" id="Ma02_p13570.1"/>
    </source>
</evidence>
<dbReference type="Proteomes" id="UP000012960">
    <property type="component" value="Unplaced"/>
</dbReference>
<reference evidence="2" key="2">
    <citation type="submission" date="2021-05" db="UniProtKB">
        <authorList>
            <consortium name="EnsemblPlants"/>
        </authorList>
    </citation>
    <scope>IDENTIFICATION</scope>
    <source>
        <strain evidence="2">subsp. malaccensis</strain>
    </source>
</reference>
<protein>
    <submittedName>
        <fullName evidence="1">(wild Malaysian banana) hypothetical protein</fullName>
    </submittedName>
</protein>